<gene>
    <name evidence="1" type="ORF">H8S07_07350</name>
</gene>
<sequence length="45" mass="5139">MCTIKRKSYTFFNVKFKKVITMAKKLVAYFSASGTTKRVASEPCK</sequence>
<proteinExistence type="predicted"/>
<protein>
    <recommendedName>
        <fullName evidence="3">Flavodoxin-like domain-containing protein</fullName>
    </recommendedName>
</protein>
<dbReference type="EMBL" id="JACOOY010000007">
    <property type="protein sequence ID" value="MBC5665094.1"/>
    <property type="molecule type" value="Genomic_DNA"/>
</dbReference>
<dbReference type="Proteomes" id="UP000647235">
    <property type="component" value="Unassembled WGS sequence"/>
</dbReference>
<evidence type="ECO:0008006" key="3">
    <source>
        <dbReference type="Google" id="ProtNLM"/>
    </source>
</evidence>
<organism evidence="1 2">
    <name type="scientific">Dorea hominis</name>
    <dbReference type="NCBI Taxonomy" id="2763040"/>
    <lineage>
        <taxon>Bacteria</taxon>
        <taxon>Bacillati</taxon>
        <taxon>Bacillota</taxon>
        <taxon>Clostridia</taxon>
        <taxon>Lachnospirales</taxon>
        <taxon>Lachnospiraceae</taxon>
        <taxon>Dorea</taxon>
    </lineage>
</organism>
<name>A0ABR7EUQ6_9FIRM</name>
<evidence type="ECO:0000313" key="2">
    <source>
        <dbReference type="Proteomes" id="UP000647235"/>
    </source>
</evidence>
<evidence type="ECO:0000313" key="1">
    <source>
        <dbReference type="EMBL" id="MBC5665094.1"/>
    </source>
</evidence>
<reference evidence="1 2" key="1">
    <citation type="submission" date="2020-08" db="EMBL/GenBank/DDBJ databases">
        <title>Genome public.</title>
        <authorList>
            <person name="Liu C."/>
            <person name="Sun Q."/>
        </authorList>
    </citation>
    <scope>NUCLEOTIDE SEQUENCE [LARGE SCALE GENOMIC DNA]</scope>
    <source>
        <strain evidence="1 2">NSJ-36</strain>
    </source>
</reference>
<dbReference type="RefSeq" id="WP_021861277.1">
    <property type="nucleotide sequence ID" value="NZ_JACOOY010000007.1"/>
</dbReference>
<comment type="caution">
    <text evidence="1">The sequence shown here is derived from an EMBL/GenBank/DDBJ whole genome shotgun (WGS) entry which is preliminary data.</text>
</comment>
<accession>A0ABR7EUQ6</accession>
<keyword evidence="2" id="KW-1185">Reference proteome</keyword>